<feature type="domain" description="Polysaccharide export protein N-terminal" evidence="3">
    <location>
        <begin position="55"/>
        <end position="150"/>
    </location>
</feature>
<evidence type="ECO:0000256" key="1">
    <source>
        <dbReference type="ARBA" id="ARBA00022729"/>
    </source>
</evidence>
<accession>A0A1H0XMW4</accession>
<dbReference type="PANTHER" id="PTHR33619:SF3">
    <property type="entry name" value="POLYSACCHARIDE EXPORT PROTEIN GFCE-RELATED"/>
    <property type="match status" value="1"/>
</dbReference>
<keyword evidence="1" id="KW-0732">Signal</keyword>
<dbReference type="EMBL" id="FNKL01000001">
    <property type="protein sequence ID" value="SDQ04212.1"/>
    <property type="molecule type" value="Genomic_DNA"/>
</dbReference>
<keyword evidence="2" id="KW-0812">Transmembrane</keyword>
<name>A0A1H0XMW4_9FLAO</name>
<keyword evidence="2" id="KW-0472">Membrane</keyword>
<dbReference type="InterPro" id="IPR049712">
    <property type="entry name" value="Poly_export"/>
</dbReference>
<reference evidence="5" key="1">
    <citation type="submission" date="2016-10" db="EMBL/GenBank/DDBJ databases">
        <authorList>
            <person name="Varghese N."/>
            <person name="Submissions S."/>
        </authorList>
    </citation>
    <scope>NUCLEOTIDE SEQUENCE [LARGE SCALE GENOMIC DNA]</scope>
    <source>
        <strain evidence="5">DSM 17072</strain>
    </source>
</reference>
<dbReference type="AlphaFoldDB" id="A0A1H0XMW4"/>
<evidence type="ECO:0000259" key="3">
    <source>
        <dbReference type="Pfam" id="PF02563"/>
    </source>
</evidence>
<dbReference type="PANTHER" id="PTHR33619">
    <property type="entry name" value="POLYSACCHARIDE EXPORT PROTEIN GFCE-RELATED"/>
    <property type="match status" value="1"/>
</dbReference>
<feature type="transmembrane region" description="Helical" evidence="2">
    <location>
        <begin position="252"/>
        <end position="271"/>
    </location>
</feature>
<evidence type="ECO:0000256" key="2">
    <source>
        <dbReference type="SAM" id="Phobius"/>
    </source>
</evidence>
<keyword evidence="2" id="KW-1133">Transmembrane helix</keyword>
<dbReference type="STRING" id="311333.SAMN05421664_0063"/>
<dbReference type="GO" id="GO:0015159">
    <property type="term" value="F:polysaccharide transmembrane transporter activity"/>
    <property type="evidence" value="ECO:0007669"/>
    <property type="project" value="InterPro"/>
</dbReference>
<organism evidence="4 5">
    <name type="scientific">Chryseobacterium soldanellicola</name>
    <dbReference type="NCBI Taxonomy" id="311333"/>
    <lineage>
        <taxon>Bacteria</taxon>
        <taxon>Pseudomonadati</taxon>
        <taxon>Bacteroidota</taxon>
        <taxon>Flavobacteriia</taxon>
        <taxon>Flavobacteriales</taxon>
        <taxon>Weeksellaceae</taxon>
        <taxon>Chryseobacterium group</taxon>
        <taxon>Chryseobacterium</taxon>
    </lineage>
</organism>
<dbReference type="Gene3D" id="3.30.1950.10">
    <property type="entry name" value="wza like domain"/>
    <property type="match status" value="1"/>
</dbReference>
<dbReference type="Proteomes" id="UP000199627">
    <property type="component" value="Unassembled WGS sequence"/>
</dbReference>
<evidence type="ECO:0000313" key="5">
    <source>
        <dbReference type="Proteomes" id="UP000199627"/>
    </source>
</evidence>
<gene>
    <name evidence="4" type="ORF">SAMN05421664_0063</name>
</gene>
<dbReference type="Pfam" id="PF02563">
    <property type="entry name" value="Poly_export"/>
    <property type="match status" value="1"/>
</dbReference>
<protein>
    <submittedName>
        <fullName evidence="4">Polysaccharide export outer membrane protein</fullName>
    </submittedName>
</protein>
<evidence type="ECO:0000313" key="4">
    <source>
        <dbReference type="EMBL" id="SDQ04212.1"/>
    </source>
</evidence>
<sequence>MSNTPEGYIHMNKTIITYLILLSVTLLSCKPKQNMVYVSKHDMTEEVTKAKFQGLHIQEGDVLLILVSALDEIAVKPFNLNTVNKVGSDSGTGINQYVQPSEYLVNEEGYIYFPVIGNVYAKGMTQVQLKQDLETRLKRYLADPMVTITLKNFNVSILGEVKDPGQKESVSQKINVFQALGLAGDMTDFGDRTNVKLIRTGDDGVDQIVNIDLTRSDIVSSPYYYMKQNDILYVQPDKNKQVQANTNPNRALTFQIIGALLTAGTLIVALTR</sequence>
<proteinExistence type="predicted"/>
<keyword evidence="5" id="KW-1185">Reference proteome</keyword>
<dbReference type="InterPro" id="IPR003715">
    <property type="entry name" value="Poly_export_N"/>
</dbReference>